<name>A0A1X6NCY5_9APHY</name>
<dbReference type="Proteomes" id="UP000194127">
    <property type="component" value="Unassembled WGS sequence"/>
</dbReference>
<dbReference type="PANTHER" id="PTHR23129">
    <property type="entry name" value="ACYL-COENZYME A DIPHOSPHATASE FITM2"/>
    <property type="match status" value="1"/>
</dbReference>
<evidence type="ECO:0000313" key="9">
    <source>
        <dbReference type="EMBL" id="OSX66488.1"/>
    </source>
</evidence>
<keyword evidence="3" id="KW-0378">Hydrolase</keyword>
<dbReference type="OrthoDB" id="5579088at2759"/>
<comment type="subcellular location">
    <subcellularLocation>
        <location evidence="1">Endoplasmic reticulum membrane</location>
        <topology evidence="1">Multi-pass membrane protein</topology>
    </subcellularLocation>
</comment>
<dbReference type="AlphaFoldDB" id="A0A1X6NCY5"/>
<evidence type="ECO:0000256" key="6">
    <source>
        <dbReference type="ARBA" id="ARBA00023098"/>
    </source>
</evidence>
<proteinExistence type="predicted"/>
<dbReference type="InterPro" id="IPR019388">
    <property type="entry name" value="FIT"/>
</dbReference>
<accession>A0A1X6NCY5</accession>
<dbReference type="RefSeq" id="XP_024343282.1">
    <property type="nucleotide sequence ID" value="XM_024476795.1"/>
</dbReference>
<keyword evidence="4" id="KW-0256">Endoplasmic reticulum</keyword>
<dbReference type="GO" id="GO:0034389">
    <property type="term" value="P:lipid droplet organization"/>
    <property type="evidence" value="ECO:0007669"/>
    <property type="project" value="TreeGrafter"/>
</dbReference>
<dbReference type="GeneID" id="36321746"/>
<dbReference type="GO" id="GO:0010945">
    <property type="term" value="F:coenzyme A diphosphatase activity"/>
    <property type="evidence" value="ECO:0007669"/>
    <property type="project" value="InterPro"/>
</dbReference>
<dbReference type="GO" id="GO:0008654">
    <property type="term" value="P:phospholipid biosynthetic process"/>
    <property type="evidence" value="ECO:0007669"/>
    <property type="project" value="TreeGrafter"/>
</dbReference>
<dbReference type="STRING" id="670580.A0A1X6NCY5"/>
<feature type="transmembrane region" description="Helical" evidence="8">
    <location>
        <begin position="244"/>
        <end position="262"/>
    </location>
</feature>
<dbReference type="GO" id="GO:0019915">
    <property type="term" value="P:lipid storage"/>
    <property type="evidence" value="ECO:0007669"/>
    <property type="project" value="InterPro"/>
</dbReference>
<feature type="transmembrane region" description="Helical" evidence="8">
    <location>
        <begin position="59"/>
        <end position="78"/>
    </location>
</feature>
<evidence type="ECO:0000256" key="4">
    <source>
        <dbReference type="ARBA" id="ARBA00022824"/>
    </source>
</evidence>
<dbReference type="Pfam" id="PF10261">
    <property type="entry name" value="FIT"/>
    <property type="match status" value="2"/>
</dbReference>
<feature type="transmembrane region" description="Helical" evidence="8">
    <location>
        <begin position="213"/>
        <end position="237"/>
    </location>
</feature>
<evidence type="ECO:0000256" key="3">
    <source>
        <dbReference type="ARBA" id="ARBA00022801"/>
    </source>
</evidence>
<protein>
    <recommendedName>
        <fullName evidence="11">FIT family protein scs3</fullName>
    </recommendedName>
</protein>
<organism evidence="9 10">
    <name type="scientific">Postia placenta MAD-698-R-SB12</name>
    <dbReference type="NCBI Taxonomy" id="670580"/>
    <lineage>
        <taxon>Eukaryota</taxon>
        <taxon>Fungi</taxon>
        <taxon>Dikarya</taxon>
        <taxon>Basidiomycota</taxon>
        <taxon>Agaricomycotina</taxon>
        <taxon>Agaricomycetes</taxon>
        <taxon>Polyporales</taxon>
        <taxon>Adustoporiaceae</taxon>
        <taxon>Rhodonia</taxon>
    </lineage>
</organism>
<evidence type="ECO:0000256" key="1">
    <source>
        <dbReference type="ARBA" id="ARBA00004477"/>
    </source>
</evidence>
<evidence type="ECO:0000313" key="10">
    <source>
        <dbReference type="Proteomes" id="UP000194127"/>
    </source>
</evidence>
<sequence length="290" mass="31822">MADVRIAVLVVITSIVLFGTLYSVVNSTYLDTSNPLLTYLPHPLHSTHYFASKGNILNVYFIKRVWGWTSAAFLAHYLTSPPAARTKERVLQFLAATAVWLTFTGWFFGPAVLDRLVAFTGGECVLGLPSGDVVSVPADYCYTKSTLSVATHPALFPAALLLPEDGWRGRPRLRRGHDVSGHVFLLTMSTLLLADQLRASFGRAVGRWSAPHWWAMAFGVGVVVLELLAVYTTSVYFHTPFEKLTGYLLGVAGFAITQLPVFQPAPEAVVVSNREVPREAGEKAEIAKRQ</sequence>
<keyword evidence="5 8" id="KW-1133">Transmembrane helix</keyword>
<keyword evidence="2 8" id="KW-0812">Transmembrane</keyword>
<dbReference type="GO" id="GO:0005789">
    <property type="term" value="C:endoplasmic reticulum membrane"/>
    <property type="evidence" value="ECO:0007669"/>
    <property type="project" value="UniProtKB-SubCell"/>
</dbReference>
<dbReference type="PANTHER" id="PTHR23129:SF0">
    <property type="entry name" value="ACYL-COENZYME A DIPHOSPHATASE FITM2"/>
    <property type="match status" value="1"/>
</dbReference>
<evidence type="ECO:0008006" key="11">
    <source>
        <dbReference type="Google" id="ProtNLM"/>
    </source>
</evidence>
<keyword evidence="6" id="KW-0443">Lipid metabolism</keyword>
<keyword evidence="7 8" id="KW-0472">Membrane</keyword>
<evidence type="ECO:0000256" key="2">
    <source>
        <dbReference type="ARBA" id="ARBA00022692"/>
    </source>
</evidence>
<evidence type="ECO:0000256" key="7">
    <source>
        <dbReference type="ARBA" id="ARBA00023136"/>
    </source>
</evidence>
<feature type="transmembrane region" description="Helical" evidence="8">
    <location>
        <begin position="7"/>
        <end position="25"/>
    </location>
</feature>
<feature type="transmembrane region" description="Helical" evidence="8">
    <location>
        <begin position="90"/>
        <end position="109"/>
    </location>
</feature>
<keyword evidence="10" id="KW-1185">Reference proteome</keyword>
<gene>
    <name evidence="9" type="ORF">POSPLADRAFT_1031489</name>
</gene>
<dbReference type="EMBL" id="KZ110592">
    <property type="protein sequence ID" value="OSX66488.1"/>
    <property type="molecule type" value="Genomic_DNA"/>
</dbReference>
<evidence type="ECO:0000256" key="8">
    <source>
        <dbReference type="SAM" id="Phobius"/>
    </source>
</evidence>
<reference evidence="9 10" key="1">
    <citation type="submission" date="2017-04" db="EMBL/GenBank/DDBJ databases">
        <title>Genome Sequence of the Model Brown-Rot Fungus Postia placenta SB12.</title>
        <authorList>
            <consortium name="DOE Joint Genome Institute"/>
            <person name="Gaskell J."/>
            <person name="Kersten P."/>
            <person name="Larrondo L.F."/>
            <person name="Canessa P."/>
            <person name="Martinez D."/>
            <person name="Hibbett D."/>
            <person name="Schmoll M."/>
            <person name="Kubicek C.P."/>
            <person name="Martinez A.T."/>
            <person name="Yadav J."/>
            <person name="Master E."/>
            <person name="Magnuson J.K."/>
            <person name="James T."/>
            <person name="Yaver D."/>
            <person name="Berka R."/>
            <person name="Labutti K."/>
            <person name="Lipzen A."/>
            <person name="Aerts A."/>
            <person name="Barry K."/>
            <person name="Henrissat B."/>
            <person name="Blanchette R."/>
            <person name="Grigoriev I."/>
            <person name="Cullen D."/>
        </authorList>
    </citation>
    <scope>NUCLEOTIDE SEQUENCE [LARGE SCALE GENOMIC DNA]</scope>
    <source>
        <strain evidence="9 10">MAD-698-R-SB12</strain>
    </source>
</reference>
<evidence type="ECO:0000256" key="5">
    <source>
        <dbReference type="ARBA" id="ARBA00022989"/>
    </source>
</evidence>